<dbReference type="PANTHER" id="PTHR14097">
    <property type="entry name" value="OXIDOREDUCTASE HTATIP2"/>
    <property type="match status" value="1"/>
</dbReference>
<evidence type="ECO:0008006" key="5">
    <source>
        <dbReference type="Google" id="ProtNLM"/>
    </source>
</evidence>
<name>A0A197JTX6_9FUNG</name>
<gene>
    <name evidence="3" type="ORF">K457DRAFT_32813</name>
</gene>
<sequence>MNSVLIFGGTGAVGKCLVREALASNAFTRVLTLGRRTLTTDDSFTNTTVLEQKVVNFDQIQDSFPSVLPPVVFCALGTNLTSAPSKEAWKKIDQQYVVDSARYVHEKAPKDPKSGRSKVHFVYCSAVGADPNSYFFGTRTKGETEQALAGIGFERVSIFQPALLKVVEPRESVTMVEWVATKFVPLLDFVAEKYTTVSVATVAKCMLLVGTSDGVEVAGIAPKRVESHPVSKTTVAYYSNANMHDIMNNVSKLQKQSASHE</sequence>
<dbReference type="SUPFAM" id="SSF51735">
    <property type="entry name" value="NAD(P)-binding Rossmann-fold domains"/>
    <property type="match status" value="1"/>
</dbReference>
<keyword evidence="4" id="KW-1185">Reference proteome</keyword>
<reference evidence="3 4" key="1">
    <citation type="submission" date="2016-05" db="EMBL/GenBank/DDBJ databases">
        <title>Genome sequencing reveals origins of a unique bacterial endosymbiosis in the earliest lineages of terrestrial Fungi.</title>
        <authorList>
            <consortium name="DOE Joint Genome Institute"/>
            <person name="Uehling J."/>
            <person name="Gryganskyi A."/>
            <person name="Hameed K."/>
            <person name="Tschaplinski T."/>
            <person name="Misztal P."/>
            <person name="Wu S."/>
            <person name="Desiro A."/>
            <person name="Vande Pol N."/>
            <person name="Du Z.-Y."/>
            <person name="Zienkiewicz A."/>
            <person name="Zienkiewicz K."/>
            <person name="Morin E."/>
            <person name="Tisserant E."/>
            <person name="Splivallo R."/>
            <person name="Hainaut M."/>
            <person name="Henrissat B."/>
            <person name="Ohm R."/>
            <person name="Kuo A."/>
            <person name="Yan J."/>
            <person name="Lipzen A."/>
            <person name="Nolan M."/>
            <person name="Labutti K."/>
            <person name="Barry K."/>
            <person name="Goldstein A."/>
            <person name="Labbe J."/>
            <person name="Schadt C."/>
            <person name="Tuskan G."/>
            <person name="Grigoriev I."/>
            <person name="Martin F."/>
            <person name="Vilgalys R."/>
            <person name="Bonito G."/>
        </authorList>
    </citation>
    <scope>NUCLEOTIDE SEQUENCE [LARGE SCALE GENOMIC DNA]</scope>
    <source>
        <strain evidence="3 4">AG-77</strain>
    </source>
</reference>
<dbReference type="GO" id="GO:0051170">
    <property type="term" value="P:import into nucleus"/>
    <property type="evidence" value="ECO:0007669"/>
    <property type="project" value="TreeGrafter"/>
</dbReference>
<dbReference type="InterPro" id="IPR036291">
    <property type="entry name" value="NAD(P)-bd_dom_sf"/>
</dbReference>
<dbReference type="EMBL" id="KV442046">
    <property type="protein sequence ID" value="OAQ28732.1"/>
    <property type="molecule type" value="Genomic_DNA"/>
</dbReference>
<evidence type="ECO:0000313" key="3">
    <source>
        <dbReference type="EMBL" id="OAQ28732.1"/>
    </source>
</evidence>
<accession>A0A197JTX6</accession>
<dbReference type="Proteomes" id="UP000078512">
    <property type="component" value="Unassembled WGS sequence"/>
</dbReference>
<dbReference type="PANTHER" id="PTHR14097:SF7">
    <property type="entry name" value="OXIDOREDUCTASE HTATIP2"/>
    <property type="match status" value="1"/>
</dbReference>
<organism evidence="3 4">
    <name type="scientific">Linnemannia elongata AG-77</name>
    <dbReference type="NCBI Taxonomy" id="1314771"/>
    <lineage>
        <taxon>Eukaryota</taxon>
        <taxon>Fungi</taxon>
        <taxon>Fungi incertae sedis</taxon>
        <taxon>Mucoromycota</taxon>
        <taxon>Mortierellomycotina</taxon>
        <taxon>Mortierellomycetes</taxon>
        <taxon>Mortierellales</taxon>
        <taxon>Mortierellaceae</taxon>
        <taxon>Linnemannia</taxon>
    </lineage>
</organism>
<dbReference type="OrthoDB" id="430436at2759"/>
<proteinExistence type="inferred from homology"/>
<dbReference type="AlphaFoldDB" id="A0A197JTX6"/>
<evidence type="ECO:0000256" key="2">
    <source>
        <dbReference type="ARBA" id="ARBA00006617"/>
    </source>
</evidence>
<protein>
    <recommendedName>
        <fullName evidence="5">NAD(P)-binding domain-containing protein</fullName>
    </recommendedName>
</protein>
<evidence type="ECO:0000256" key="1">
    <source>
        <dbReference type="ARBA" id="ARBA00004450"/>
    </source>
</evidence>
<dbReference type="GO" id="GO:0005741">
    <property type="term" value="C:mitochondrial outer membrane"/>
    <property type="evidence" value="ECO:0007669"/>
    <property type="project" value="UniProtKB-SubCell"/>
</dbReference>
<comment type="subcellular location">
    <subcellularLocation>
        <location evidence="1">Mitochondrion outer membrane</location>
        <topology evidence="1">Peripheral membrane protein</topology>
    </subcellularLocation>
</comment>
<evidence type="ECO:0000313" key="4">
    <source>
        <dbReference type="Proteomes" id="UP000078512"/>
    </source>
</evidence>
<dbReference type="Gene3D" id="3.40.50.720">
    <property type="entry name" value="NAD(P)-binding Rossmann-like Domain"/>
    <property type="match status" value="1"/>
</dbReference>
<comment type="similarity">
    <text evidence="2">Belongs to the FMP52 family.</text>
</comment>
<dbReference type="STRING" id="1314771.A0A197JTX6"/>